<keyword evidence="3" id="KW-1185">Reference proteome</keyword>
<dbReference type="Proteomes" id="UP001160148">
    <property type="component" value="Unassembled WGS sequence"/>
</dbReference>
<accession>A0AAV0X1J4</accession>
<evidence type="ECO:0000313" key="2">
    <source>
        <dbReference type="EMBL" id="CAI6361813.1"/>
    </source>
</evidence>
<evidence type="ECO:0000256" key="1">
    <source>
        <dbReference type="SAM" id="MobiDB-lite"/>
    </source>
</evidence>
<sequence>MTKDGRETIPQPRLQRILPHVITPREDQHTTDPQMLLVRQELQRVRRDPVGEMIYHREWARYFSQLRQKLRVDIQRIPRPPLSQPRKSANHQEGAQQQKIAESDKTAEGQDTSGKSGTAASQTSRIHLGL</sequence>
<evidence type="ECO:0000313" key="3">
    <source>
        <dbReference type="Proteomes" id="UP001160148"/>
    </source>
</evidence>
<dbReference type="EMBL" id="CARXXK010000003">
    <property type="protein sequence ID" value="CAI6361813.1"/>
    <property type="molecule type" value="Genomic_DNA"/>
</dbReference>
<protein>
    <submittedName>
        <fullName evidence="2">Uncharacterized protein</fullName>
    </submittedName>
</protein>
<feature type="region of interest" description="Disordered" evidence="1">
    <location>
        <begin position="74"/>
        <end position="130"/>
    </location>
</feature>
<name>A0AAV0X1J4_9HEMI</name>
<comment type="caution">
    <text evidence="2">The sequence shown here is derived from an EMBL/GenBank/DDBJ whole genome shotgun (WGS) entry which is preliminary data.</text>
</comment>
<feature type="compositionally biased region" description="Polar residues" evidence="1">
    <location>
        <begin position="109"/>
        <end position="130"/>
    </location>
</feature>
<gene>
    <name evidence="2" type="ORF">MEUPH1_LOCUS16955</name>
</gene>
<dbReference type="AlphaFoldDB" id="A0AAV0X1J4"/>
<feature type="compositionally biased region" description="Polar residues" evidence="1">
    <location>
        <begin position="85"/>
        <end position="100"/>
    </location>
</feature>
<proteinExistence type="predicted"/>
<organism evidence="2 3">
    <name type="scientific">Macrosiphum euphorbiae</name>
    <name type="common">potato aphid</name>
    <dbReference type="NCBI Taxonomy" id="13131"/>
    <lineage>
        <taxon>Eukaryota</taxon>
        <taxon>Metazoa</taxon>
        <taxon>Ecdysozoa</taxon>
        <taxon>Arthropoda</taxon>
        <taxon>Hexapoda</taxon>
        <taxon>Insecta</taxon>
        <taxon>Pterygota</taxon>
        <taxon>Neoptera</taxon>
        <taxon>Paraneoptera</taxon>
        <taxon>Hemiptera</taxon>
        <taxon>Sternorrhyncha</taxon>
        <taxon>Aphidomorpha</taxon>
        <taxon>Aphidoidea</taxon>
        <taxon>Aphididae</taxon>
        <taxon>Macrosiphini</taxon>
        <taxon>Macrosiphum</taxon>
    </lineage>
</organism>
<reference evidence="2 3" key="1">
    <citation type="submission" date="2023-01" db="EMBL/GenBank/DDBJ databases">
        <authorList>
            <person name="Whitehead M."/>
        </authorList>
    </citation>
    <scope>NUCLEOTIDE SEQUENCE [LARGE SCALE GENOMIC DNA]</scope>
</reference>